<dbReference type="PROSITE" id="PS50089">
    <property type="entry name" value="ZF_RING_2"/>
    <property type="match status" value="1"/>
</dbReference>
<dbReference type="AlphaFoldDB" id="A0A7S2KZU4"/>
<dbReference type="EMBL" id="HBGY01020779">
    <property type="protein sequence ID" value="CAD9590035.1"/>
    <property type="molecule type" value="Transcribed_RNA"/>
</dbReference>
<evidence type="ECO:0000259" key="5">
    <source>
        <dbReference type="PROSITE" id="PS50089"/>
    </source>
</evidence>
<evidence type="ECO:0000313" key="6">
    <source>
        <dbReference type="EMBL" id="CAD9590035.1"/>
    </source>
</evidence>
<dbReference type="InterPro" id="IPR013083">
    <property type="entry name" value="Znf_RING/FYVE/PHD"/>
</dbReference>
<keyword evidence="2 4" id="KW-0863">Zinc-finger</keyword>
<reference evidence="6" key="1">
    <citation type="submission" date="2021-01" db="EMBL/GenBank/DDBJ databases">
        <authorList>
            <person name="Corre E."/>
            <person name="Pelletier E."/>
            <person name="Niang G."/>
            <person name="Scheremetjew M."/>
            <person name="Finn R."/>
            <person name="Kale V."/>
            <person name="Holt S."/>
            <person name="Cochrane G."/>
            <person name="Meng A."/>
            <person name="Brown T."/>
            <person name="Cohen L."/>
        </authorList>
    </citation>
    <scope>NUCLEOTIDE SEQUENCE</scope>
    <source>
        <strain evidence="6">B650</strain>
    </source>
</reference>
<evidence type="ECO:0000256" key="2">
    <source>
        <dbReference type="ARBA" id="ARBA00022771"/>
    </source>
</evidence>
<dbReference type="PANTHER" id="PTHR45931:SF3">
    <property type="entry name" value="RING ZINC FINGER-CONTAINING PROTEIN"/>
    <property type="match status" value="1"/>
</dbReference>
<protein>
    <recommendedName>
        <fullName evidence="5">RING-type domain-containing protein</fullName>
    </recommendedName>
</protein>
<dbReference type="InterPro" id="IPR001841">
    <property type="entry name" value="Znf_RING"/>
</dbReference>
<organism evidence="6">
    <name type="scientific">Leptocylindrus danicus</name>
    <dbReference type="NCBI Taxonomy" id="163516"/>
    <lineage>
        <taxon>Eukaryota</taxon>
        <taxon>Sar</taxon>
        <taxon>Stramenopiles</taxon>
        <taxon>Ochrophyta</taxon>
        <taxon>Bacillariophyta</taxon>
        <taxon>Coscinodiscophyceae</taxon>
        <taxon>Chaetocerotophycidae</taxon>
        <taxon>Leptocylindrales</taxon>
        <taxon>Leptocylindraceae</taxon>
        <taxon>Leptocylindrus</taxon>
    </lineage>
</organism>
<evidence type="ECO:0000256" key="3">
    <source>
        <dbReference type="ARBA" id="ARBA00022833"/>
    </source>
</evidence>
<gene>
    <name evidence="6" type="ORF">LDAN0321_LOCUS13090</name>
</gene>
<feature type="domain" description="RING-type" evidence="5">
    <location>
        <begin position="37"/>
        <end position="102"/>
    </location>
</feature>
<dbReference type="SMART" id="SM00184">
    <property type="entry name" value="RING"/>
    <property type="match status" value="1"/>
</dbReference>
<dbReference type="Gene3D" id="3.30.40.10">
    <property type="entry name" value="Zinc/RING finger domain, C3HC4 (zinc finger)"/>
    <property type="match status" value="1"/>
</dbReference>
<dbReference type="SUPFAM" id="SSF57850">
    <property type="entry name" value="RING/U-box"/>
    <property type="match status" value="1"/>
</dbReference>
<evidence type="ECO:0000256" key="4">
    <source>
        <dbReference type="PROSITE-ProRule" id="PRU00175"/>
    </source>
</evidence>
<keyword evidence="3" id="KW-0862">Zinc</keyword>
<evidence type="ECO:0000256" key="1">
    <source>
        <dbReference type="ARBA" id="ARBA00022723"/>
    </source>
</evidence>
<dbReference type="InterPro" id="IPR051834">
    <property type="entry name" value="RING_finger_E3_ligase"/>
</dbReference>
<dbReference type="Pfam" id="PF13639">
    <property type="entry name" value="zf-RING_2"/>
    <property type="match status" value="1"/>
</dbReference>
<dbReference type="GO" id="GO:0005634">
    <property type="term" value="C:nucleus"/>
    <property type="evidence" value="ECO:0007669"/>
    <property type="project" value="TreeGrafter"/>
</dbReference>
<name>A0A7S2KZU4_9STRA</name>
<proteinExistence type="predicted"/>
<accession>A0A7S2KZU4</accession>
<sequence>MSHVKEQEVISRSEEEVMQVLSVRKVEKDVAASLEPCIICLDGYEEGDEVCSSVLMAHNCTSDTEDEEEGVSVGRRYNCEHTFHRHCILQWLRVHDDCPVCRRNLMDLEMSSNSINESSSITADDNSYCSSRSAARVEENLHQEESNRIDRLLTISLSV</sequence>
<dbReference type="PANTHER" id="PTHR45931">
    <property type="entry name" value="SI:CH211-59O9.10"/>
    <property type="match status" value="1"/>
</dbReference>
<dbReference type="GO" id="GO:0061630">
    <property type="term" value="F:ubiquitin protein ligase activity"/>
    <property type="evidence" value="ECO:0007669"/>
    <property type="project" value="TreeGrafter"/>
</dbReference>
<keyword evidence="1" id="KW-0479">Metal-binding</keyword>
<dbReference type="GO" id="GO:0006511">
    <property type="term" value="P:ubiquitin-dependent protein catabolic process"/>
    <property type="evidence" value="ECO:0007669"/>
    <property type="project" value="TreeGrafter"/>
</dbReference>
<dbReference type="GO" id="GO:0008270">
    <property type="term" value="F:zinc ion binding"/>
    <property type="evidence" value="ECO:0007669"/>
    <property type="project" value="UniProtKB-KW"/>
</dbReference>